<dbReference type="OrthoDB" id="1845088at2759"/>
<accession>A0A1R3HR45</accession>
<dbReference type="PANTHER" id="PTHR47481">
    <property type="match status" value="1"/>
</dbReference>
<dbReference type="STRING" id="93759.A0A1R3HR45"/>
<dbReference type="Proteomes" id="UP000187203">
    <property type="component" value="Unassembled WGS sequence"/>
</dbReference>
<keyword evidence="4" id="KW-1185">Reference proteome</keyword>
<gene>
    <name evidence="3" type="ORF">COLO4_27419</name>
</gene>
<dbReference type="Pfam" id="PF22936">
    <property type="entry name" value="Pol_BBD"/>
    <property type="match status" value="1"/>
</dbReference>
<evidence type="ECO:0000259" key="2">
    <source>
        <dbReference type="Pfam" id="PF22936"/>
    </source>
</evidence>
<dbReference type="EMBL" id="AWUE01019554">
    <property type="protein sequence ID" value="OMO72876.1"/>
    <property type="molecule type" value="Genomic_DNA"/>
</dbReference>
<evidence type="ECO:0000313" key="3">
    <source>
        <dbReference type="EMBL" id="OMO72876.1"/>
    </source>
</evidence>
<organism evidence="3 4">
    <name type="scientific">Corchorus olitorius</name>
    <dbReference type="NCBI Taxonomy" id="93759"/>
    <lineage>
        <taxon>Eukaryota</taxon>
        <taxon>Viridiplantae</taxon>
        <taxon>Streptophyta</taxon>
        <taxon>Embryophyta</taxon>
        <taxon>Tracheophyta</taxon>
        <taxon>Spermatophyta</taxon>
        <taxon>Magnoliopsida</taxon>
        <taxon>eudicotyledons</taxon>
        <taxon>Gunneridae</taxon>
        <taxon>Pentapetalae</taxon>
        <taxon>rosids</taxon>
        <taxon>malvids</taxon>
        <taxon>Malvales</taxon>
        <taxon>Malvaceae</taxon>
        <taxon>Grewioideae</taxon>
        <taxon>Apeibeae</taxon>
        <taxon>Corchorus</taxon>
    </lineage>
</organism>
<dbReference type="AlphaFoldDB" id="A0A1R3HR45"/>
<dbReference type="InterPro" id="IPR054722">
    <property type="entry name" value="PolX-like_BBD"/>
</dbReference>
<comment type="caution">
    <text evidence="3">The sequence shown here is derived from an EMBL/GenBank/DDBJ whole genome shotgun (WGS) entry which is preliminary data.</text>
</comment>
<feature type="compositionally biased region" description="Polar residues" evidence="1">
    <location>
        <begin position="72"/>
        <end position="84"/>
    </location>
</feature>
<feature type="region of interest" description="Disordered" evidence="1">
    <location>
        <begin position="72"/>
        <end position="123"/>
    </location>
</feature>
<feature type="compositionally biased region" description="Low complexity" evidence="1">
    <location>
        <begin position="8"/>
        <end position="32"/>
    </location>
</feature>
<feature type="compositionally biased region" description="Polar residues" evidence="1">
    <location>
        <begin position="108"/>
        <end position="123"/>
    </location>
</feature>
<feature type="compositionally biased region" description="Basic residues" evidence="1">
    <location>
        <begin position="96"/>
        <end position="106"/>
    </location>
</feature>
<dbReference type="PANTHER" id="PTHR47481:SF22">
    <property type="entry name" value="RETROTRANSPOSON GAG DOMAIN-CONTAINING PROTEIN"/>
    <property type="match status" value="1"/>
</dbReference>
<feature type="region of interest" description="Disordered" evidence="1">
    <location>
        <begin position="1"/>
        <end position="32"/>
    </location>
</feature>
<evidence type="ECO:0000313" key="4">
    <source>
        <dbReference type="Proteomes" id="UP000187203"/>
    </source>
</evidence>
<evidence type="ECO:0000256" key="1">
    <source>
        <dbReference type="SAM" id="MobiDB-lite"/>
    </source>
</evidence>
<protein>
    <recommendedName>
        <fullName evidence="2">Retrovirus-related Pol polyprotein from transposon TNT 1-94-like beta-barrel domain-containing protein</fullName>
    </recommendedName>
</protein>
<name>A0A1R3HR45_9ROSI</name>
<sequence length="229" mass="24958">MASEQGLSSTTSAAISSSSPNSSSHTSTSSLGFSLSTTNAFTANFNHPVQVRLDRNNFLLWRLEQHTLSESITANVATKTNSSTPRPPRNQERGRRSFCGRGRGRGRSNPSFNTNTSNGNVTNRPQCQVCSKFGHSALDCFHRFDHGYQSSQTTNSSALMASASSISHDDDWFPDSGASNHLTADLSNMSIHSEYQGQDRVKVGNETCLPIKHVGSSKLKTLTRPLYLK</sequence>
<reference evidence="4" key="1">
    <citation type="submission" date="2013-09" db="EMBL/GenBank/DDBJ databases">
        <title>Corchorus olitorius genome sequencing.</title>
        <authorList>
            <person name="Alam M."/>
            <person name="Haque M.S."/>
            <person name="Islam M.S."/>
            <person name="Emdad E.M."/>
            <person name="Islam M.M."/>
            <person name="Ahmed B."/>
            <person name="Halim A."/>
            <person name="Hossen Q.M.M."/>
            <person name="Hossain M.Z."/>
            <person name="Ahmed R."/>
            <person name="Khan M.M."/>
            <person name="Islam R."/>
            <person name="Rashid M.M."/>
            <person name="Khan S.A."/>
            <person name="Rahman M.S."/>
            <person name="Alam M."/>
            <person name="Yahiya A.S."/>
            <person name="Khan M.S."/>
            <person name="Azam M.S."/>
            <person name="Haque T."/>
            <person name="Lashkar M.Z.H."/>
            <person name="Akhand A.I."/>
            <person name="Morshed G."/>
            <person name="Roy S."/>
            <person name="Uddin K.S."/>
            <person name="Rabeya T."/>
            <person name="Hossain A.S."/>
            <person name="Chowdhury A."/>
            <person name="Snigdha A.R."/>
            <person name="Mortoza M.S."/>
            <person name="Matin S.A."/>
            <person name="Hoque S.M.E."/>
            <person name="Islam M.K."/>
            <person name="Roy D.K."/>
            <person name="Haider R."/>
            <person name="Moosa M.M."/>
            <person name="Elias S.M."/>
            <person name="Hasan A.M."/>
            <person name="Jahan S."/>
            <person name="Shafiuddin M."/>
            <person name="Mahmood N."/>
            <person name="Shommy N.S."/>
        </authorList>
    </citation>
    <scope>NUCLEOTIDE SEQUENCE [LARGE SCALE GENOMIC DNA]</scope>
    <source>
        <strain evidence="4">cv. O-4</strain>
    </source>
</reference>
<proteinExistence type="predicted"/>
<feature type="domain" description="Retrovirus-related Pol polyprotein from transposon TNT 1-94-like beta-barrel" evidence="2">
    <location>
        <begin position="172"/>
        <end position="221"/>
    </location>
</feature>